<organism evidence="3">
    <name type="scientific">Nilaparvata lugens</name>
    <name type="common">Brown planthopper</name>
    <dbReference type="NCBI Taxonomy" id="108931"/>
    <lineage>
        <taxon>Eukaryota</taxon>
        <taxon>Metazoa</taxon>
        <taxon>Ecdysozoa</taxon>
        <taxon>Arthropoda</taxon>
        <taxon>Hexapoda</taxon>
        <taxon>Insecta</taxon>
        <taxon>Pterygota</taxon>
        <taxon>Neoptera</taxon>
        <taxon>Paraneoptera</taxon>
        <taxon>Hemiptera</taxon>
        <taxon>Auchenorrhyncha</taxon>
        <taxon>Fulgoroidea</taxon>
        <taxon>Delphacidae</taxon>
        <taxon>Delphacinae</taxon>
        <taxon>Nilaparvata</taxon>
    </lineage>
</organism>
<dbReference type="PROSITE" id="PS50097">
    <property type="entry name" value="BTB"/>
    <property type="match status" value="1"/>
</dbReference>
<dbReference type="EMBL" id="MK775132">
    <property type="protein sequence ID" value="QCP68960.1"/>
    <property type="molecule type" value="mRNA"/>
</dbReference>
<reference evidence="3" key="1">
    <citation type="submission" date="2019-04" db="EMBL/GenBank/DDBJ databases">
        <authorList>
            <person name="Lu J.-B."/>
            <person name="Zhang C.-X."/>
        </authorList>
    </citation>
    <scope>NUCLEOTIDE SEQUENCE</scope>
</reference>
<evidence type="ECO:0000259" key="2">
    <source>
        <dbReference type="PROSITE" id="PS50097"/>
    </source>
</evidence>
<proteinExistence type="evidence at transcript level"/>
<feature type="compositionally biased region" description="Low complexity" evidence="1">
    <location>
        <begin position="358"/>
        <end position="373"/>
    </location>
</feature>
<dbReference type="SUPFAM" id="SSF54695">
    <property type="entry name" value="POZ domain"/>
    <property type="match status" value="1"/>
</dbReference>
<feature type="region of interest" description="Disordered" evidence="1">
    <location>
        <begin position="40"/>
        <end position="67"/>
    </location>
</feature>
<name>A0A6G5SX58_NILLU</name>
<dbReference type="Pfam" id="PF00651">
    <property type="entry name" value="BTB"/>
    <property type="match status" value="1"/>
</dbReference>
<protein>
    <submittedName>
        <fullName evidence="3">Serosal cuticle-related protein 9</fullName>
    </submittedName>
</protein>
<sequence>MELRQRRWEDRMTFEETLRKHENVNNTEEKLSNAKKLKGMKTTDYGGSERISNGRKQLRKENWKTQSTHCESRKKRILMFADDTGRLICPKLHNMTDSDTTVSGNVFSGAGLDVILGAVRSNTEHRNFTKNDAIDLTGGSNDVMKYRNINRLLRRIDETIETLRHTNVIMCTLPDRYNQLPQSTCNIMITRFNEGVKNLTEYHGTSLIELNDLQTQDHTSLNQHLNGRGKHDFVKRLVTHKSTLHSIVIQLCDLVSRDSFSQSLVSLGLLDRVPCSPAAPPPPPSAPSSPAPDSPSAAHATPKHNQPKLSLVESLCEPRLSSSSRLSKAALELLRSGVGTDMVFEIRPSHDAQDSAVSSPSTEQASAAAAAASSPPPAEEVLFSLKAHRLIVAARCDWFRRALLSGMREAIDRKIVIIDTSPKLFTILVEYLYSGLLESPAGVSTNHGLLESPTAPSTDHGLLESPTGVNTDHGLLESPTGLSADQLADLLYAADRYQVDSLKTACEQGLTLLIDNETVLDFLSLGDQFNAKLLKSSCLNFISSHPDIMDSELFEELPQNLQTEIYDLMIWGNRRKSEKMNNAQHSGAGLSQLANDFSANLKVSHSHSQEMPANQRMSHSHSQEMPQDSARLEACLTELSGVIGNLATRTELVQLILSLPDRTPAGCSVVDSPGSQSLPELSVKQYSSVVSR</sequence>
<dbReference type="Gene3D" id="3.30.710.10">
    <property type="entry name" value="Potassium Channel Kv1.1, Chain A"/>
    <property type="match status" value="1"/>
</dbReference>
<dbReference type="InterPro" id="IPR011333">
    <property type="entry name" value="SKP1/BTB/POZ_sf"/>
</dbReference>
<dbReference type="Gene3D" id="3.40.50.1110">
    <property type="entry name" value="SGNH hydrolase"/>
    <property type="match status" value="1"/>
</dbReference>
<dbReference type="OrthoDB" id="6600215at2759"/>
<evidence type="ECO:0000313" key="3">
    <source>
        <dbReference type="EMBL" id="QCP68960.1"/>
    </source>
</evidence>
<dbReference type="SUPFAM" id="SSF52266">
    <property type="entry name" value="SGNH hydrolase"/>
    <property type="match status" value="1"/>
</dbReference>
<feature type="compositionally biased region" description="Pro residues" evidence="1">
    <location>
        <begin position="277"/>
        <end position="293"/>
    </location>
</feature>
<dbReference type="InterPro" id="IPR000210">
    <property type="entry name" value="BTB/POZ_dom"/>
</dbReference>
<gene>
    <name evidence="3" type="primary">scrp9</name>
</gene>
<feature type="region of interest" description="Disordered" evidence="1">
    <location>
        <begin position="350"/>
        <end position="373"/>
    </location>
</feature>
<dbReference type="PANTHER" id="PTHR24413">
    <property type="entry name" value="SPECKLE-TYPE POZ PROTEIN"/>
    <property type="match status" value="1"/>
</dbReference>
<feature type="domain" description="BTB" evidence="2">
    <location>
        <begin position="385"/>
        <end position="441"/>
    </location>
</feature>
<dbReference type="SMART" id="SM00225">
    <property type="entry name" value="BTB"/>
    <property type="match status" value="1"/>
</dbReference>
<feature type="region of interest" description="Disordered" evidence="1">
    <location>
        <begin position="276"/>
        <end position="308"/>
    </location>
</feature>
<dbReference type="CDD" id="cd18186">
    <property type="entry name" value="BTB_POZ_ZBTB_KLHL-like"/>
    <property type="match status" value="1"/>
</dbReference>
<dbReference type="InterPro" id="IPR036514">
    <property type="entry name" value="SGNH_hydro_sf"/>
</dbReference>
<accession>A0A6G5SX58</accession>
<evidence type="ECO:0000256" key="1">
    <source>
        <dbReference type="SAM" id="MobiDB-lite"/>
    </source>
</evidence>
<dbReference type="AlphaFoldDB" id="A0A6G5SX58"/>